<dbReference type="AlphaFoldDB" id="A0A7X0H870"/>
<dbReference type="PANTHER" id="PTHR43749">
    <property type="entry name" value="RNA-SPLICING LIGASE RTCB"/>
    <property type="match status" value="1"/>
</dbReference>
<evidence type="ECO:0000256" key="9">
    <source>
        <dbReference type="PIRSR" id="PIRSR601233-1"/>
    </source>
</evidence>
<reference evidence="12 13" key="1">
    <citation type="submission" date="2020-08" db="EMBL/GenBank/DDBJ databases">
        <title>Genomic Encyclopedia of Type Strains, Phase IV (KMG-IV): sequencing the most valuable type-strain genomes for metagenomic binning, comparative biology and taxonomic classification.</title>
        <authorList>
            <person name="Goeker M."/>
        </authorList>
    </citation>
    <scope>NUCLEOTIDE SEQUENCE [LARGE SCALE GENOMIC DNA]</scope>
    <source>
        <strain evidence="12 13">DSM 103725</strain>
    </source>
</reference>
<evidence type="ECO:0000256" key="6">
    <source>
        <dbReference type="ARBA" id="ARBA00023134"/>
    </source>
</evidence>
<dbReference type="InterPro" id="IPR001233">
    <property type="entry name" value="RtcB"/>
</dbReference>
<feature type="binding site" evidence="11">
    <location>
        <position position="167"/>
    </location>
    <ligand>
        <name>Mn(2+)</name>
        <dbReference type="ChEBI" id="CHEBI:29035"/>
        <label>1</label>
    </ligand>
</feature>
<gene>
    <name evidence="12" type="ORF">HNQ40_001712</name>
</gene>
<evidence type="ECO:0000256" key="7">
    <source>
        <dbReference type="ARBA" id="ARBA00023211"/>
    </source>
</evidence>
<keyword evidence="2 12" id="KW-0436">Ligase</keyword>
<feature type="active site" description="GMP-histidine intermediate" evidence="9">
    <location>
        <position position="326"/>
    </location>
</feature>
<feature type="binding site" evidence="10">
    <location>
        <begin position="263"/>
        <end position="264"/>
    </location>
    <ligand>
        <name>GMP</name>
        <dbReference type="ChEBI" id="CHEBI:58115"/>
    </ligand>
</feature>
<evidence type="ECO:0000313" key="13">
    <source>
        <dbReference type="Proteomes" id="UP000541810"/>
    </source>
</evidence>
<dbReference type="GO" id="GO:0005525">
    <property type="term" value="F:GTP binding"/>
    <property type="evidence" value="ECO:0007669"/>
    <property type="project" value="UniProtKB-KW"/>
</dbReference>
<evidence type="ECO:0000256" key="5">
    <source>
        <dbReference type="ARBA" id="ARBA00022800"/>
    </source>
</evidence>
<keyword evidence="13" id="KW-1185">Reference proteome</keyword>
<evidence type="ECO:0000256" key="11">
    <source>
        <dbReference type="PIRSR" id="PIRSR601233-3"/>
    </source>
</evidence>
<dbReference type="InterPro" id="IPR052915">
    <property type="entry name" value="RtcB-like"/>
</dbReference>
<dbReference type="InterPro" id="IPR036025">
    <property type="entry name" value="RtcB-like_sf"/>
</dbReference>
<comment type="cofactor">
    <cofactor evidence="11">
        <name>Mn(2+)</name>
        <dbReference type="ChEBI" id="CHEBI:29035"/>
    </cofactor>
    <text evidence="11">Binds 2 manganese ions per subunit.</text>
</comment>
<dbReference type="GO" id="GO:0006281">
    <property type="term" value="P:DNA repair"/>
    <property type="evidence" value="ECO:0007669"/>
    <property type="project" value="TreeGrafter"/>
</dbReference>
<feature type="binding site" evidence="11">
    <location>
        <position position="184"/>
    </location>
    <ligand>
        <name>Mn(2+)</name>
        <dbReference type="ChEBI" id="CHEBI:29035"/>
        <label>2</label>
    </ligand>
</feature>
<feature type="binding site" evidence="10">
    <location>
        <position position="306"/>
    </location>
    <ligand>
        <name>GMP</name>
        <dbReference type="ChEBI" id="CHEBI:58115"/>
    </ligand>
</feature>
<comment type="caution">
    <text evidence="12">The sequence shown here is derived from an EMBL/GenBank/DDBJ whole genome shotgun (WGS) entry which is preliminary data.</text>
</comment>
<proteinExistence type="predicted"/>
<dbReference type="GO" id="GO:0042245">
    <property type="term" value="P:RNA repair"/>
    <property type="evidence" value="ECO:0007669"/>
    <property type="project" value="UniProtKB-KW"/>
</dbReference>
<evidence type="ECO:0000256" key="4">
    <source>
        <dbReference type="ARBA" id="ARBA00022741"/>
    </source>
</evidence>
<dbReference type="Pfam" id="PF01139">
    <property type="entry name" value="RtcB"/>
    <property type="match status" value="1"/>
</dbReference>
<feature type="binding site" evidence="11">
    <location>
        <position position="81"/>
    </location>
    <ligand>
        <name>Mn(2+)</name>
        <dbReference type="ChEBI" id="CHEBI:29035"/>
        <label>1</label>
    </ligand>
</feature>
<dbReference type="Proteomes" id="UP000541810">
    <property type="component" value="Unassembled WGS sequence"/>
</dbReference>
<evidence type="ECO:0000313" key="12">
    <source>
        <dbReference type="EMBL" id="MBB6429906.1"/>
    </source>
</evidence>
<dbReference type="EMBL" id="JACHGY010000001">
    <property type="protein sequence ID" value="MBB6429906.1"/>
    <property type="molecule type" value="Genomic_DNA"/>
</dbReference>
<evidence type="ECO:0000256" key="3">
    <source>
        <dbReference type="ARBA" id="ARBA00022723"/>
    </source>
</evidence>
<dbReference type="GO" id="GO:0003909">
    <property type="term" value="F:DNA ligase activity"/>
    <property type="evidence" value="ECO:0007669"/>
    <property type="project" value="TreeGrafter"/>
</dbReference>
<keyword evidence="4 10" id="KW-0547">Nucleotide-binding</keyword>
<keyword evidence="5" id="KW-0692">RNA repair</keyword>
<name>A0A7X0H870_9BACT</name>
<dbReference type="Gene3D" id="3.90.1860.10">
    <property type="entry name" value="tRNA-splicing ligase RtcB"/>
    <property type="match status" value="1"/>
</dbReference>
<sequence>MDSRTHEDKKGRCEMGYEMIEGVPVWGAPDQGAVAQIKTCLGDEQAAAGALMGDHHVGYSMPIGGVVAYRGMVSPSGVGYDIACGNKAVRLDANAEDVKRDIGKIMDMIFSEISFGVGRANREDVDHALFDDDAWDLVNGLKIGGKGGDHLRQAARKQLGTVGSGNHYVDMFVDENDQVWCGVHFGSRGLGHKIATHFVLVGGGSNDMNAKALILAEDSDLGASYLECMQLAGRYAYAGRDWVCQKVADLIDAEIVEEVHNHHNFAWKESHVIDGQAEDLWVVRKGATPAFPGQRGFVGGSMGDISVILEGVESEDSAASLHSTVHGAGRVMSRTKAAGKKRWDRKAKAFVRKTEGMITQSMMNAWVKKAGVELRGAGTDESPHCYKRLPEVLEAHGNTVRIVHTLTPIGVAMAGEDEFDPYKD</sequence>
<dbReference type="GO" id="GO:0030145">
    <property type="term" value="F:manganese ion binding"/>
    <property type="evidence" value="ECO:0007669"/>
    <property type="project" value="TreeGrafter"/>
</dbReference>
<feature type="binding site" evidence="10">
    <location>
        <begin position="326"/>
        <end position="329"/>
    </location>
    <ligand>
        <name>GMP</name>
        <dbReference type="ChEBI" id="CHEBI:58115"/>
    </ligand>
</feature>
<keyword evidence="7 11" id="KW-0464">Manganese</keyword>
<feature type="binding site" evidence="10">
    <location>
        <begin position="299"/>
        <end position="302"/>
    </location>
    <ligand>
        <name>GMP</name>
        <dbReference type="ChEBI" id="CHEBI:58115"/>
    </ligand>
</feature>
<dbReference type="GO" id="GO:0006396">
    <property type="term" value="P:RNA processing"/>
    <property type="evidence" value="ECO:0007669"/>
    <property type="project" value="InterPro"/>
</dbReference>
<dbReference type="PANTHER" id="PTHR43749:SF2">
    <property type="entry name" value="RNA-SPLICING LIGASE RTCB"/>
    <property type="match status" value="1"/>
</dbReference>
<evidence type="ECO:0000256" key="10">
    <source>
        <dbReference type="PIRSR" id="PIRSR601233-2"/>
    </source>
</evidence>
<protein>
    <recommendedName>
        <fullName evidence="1">3'-phosphate/5'-hydroxy nucleic acid ligase</fullName>
        <ecNumber evidence="1">6.5.1.8</ecNumber>
    </recommendedName>
</protein>
<dbReference type="GO" id="GO:0170057">
    <property type="term" value="F:RNA ligase (GTP) activity"/>
    <property type="evidence" value="ECO:0007669"/>
    <property type="project" value="UniProtKB-EC"/>
</dbReference>
<comment type="catalytic activity">
    <reaction evidence="8">
        <text>a 3'-end 3'-phospho-ribonucleotide-RNA + a 5'-end dephospho-ribonucleoside-RNA + GTP = a ribonucleotidyl-ribonucleotide-RNA + GMP + diphosphate</text>
        <dbReference type="Rhea" id="RHEA:68076"/>
        <dbReference type="Rhea" id="RHEA-COMP:10463"/>
        <dbReference type="Rhea" id="RHEA-COMP:13936"/>
        <dbReference type="Rhea" id="RHEA-COMP:17355"/>
        <dbReference type="ChEBI" id="CHEBI:33019"/>
        <dbReference type="ChEBI" id="CHEBI:37565"/>
        <dbReference type="ChEBI" id="CHEBI:58115"/>
        <dbReference type="ChEBI" id="CHEBI:83062"/>
        <dbReference type="ChEBI" id="CHEBI:138284"/>
        <dbReference type="ChEBI" id="CHEBI:173118"/>
        <dbReference type="EC" id="6.5.1.8"/>
    </reaction>
</comment>
<dbReference type="RefSeq" id="WP_221435435.1">
    <property type="nucleotide sequence ID" value="NZ_JACHGY010000001.1"/>
</dbReference>
<dbReference type="SUPFAM" id="SSF103365">
    <property type="entry name" value="Hypothetical protein PH1602"/>
    <property type="match status" value="1"/>
</dbReference>
<evidence type="ECO:0000256" key="8">
    <source>
        <dbReference type="ARBA" id="ARBA00047746"/>
    </source>
</evidence>
<evidence type="ECO:0000256" key="1">
    <source>
        <dbReference type="ARBA" id="ARBA00012726"/>
    </source>
</evidence>
<feature type="binding site" evidence="11">
    <location>
        <position position="263"/>
    </location>
    <ligand>
        <name>Mn(2+)</name>
        <dbReference type="ChEBI" id="CHEBI:29035"/>
        <label>2</label>
    </ligand>
</feature>
<keyword evidence="6 10" id="KW-0342">GTP-binding</keyword>
<organism evidence="12 13">
    <name type="scientific">Algisphaera agarilytica</name>
    <dbReference type="NCBI Taxonomy" id="1385975"/>
    <lineage>
        <taxon>Bacteria</taxon>
        <taxon>Pseudomonadati</taxon>
        <taxon>Planctomycetota</taxon>
        <taxon>Phycisphaerae</taxon>
        <taxon>Phycisphaerales</taxon>
        <taxon>Phycisphaeraceae</taxon>
        <taxon>Algisphaera</taxon>
    </lineage>
</organism>
<dbReference type="EC" id="6.5.1.8" evidence="1"/>
<evidence type="ECO:0000256" key="2">
    <source>
        <dbReference type="ARBA" id="ARBA00022598"/>
    </source>
</evidence>
<accession>A0A7X0H870</accession>
<keyword evidence="3 11" id="KW-0479">Metal-binding</keyword>